<organism evidence="1 2">
    <name type="scientific">Streptomyces hydrogenans</name>
    <dbReference type="NCBI Taxonomy" id="1873719"/>
    <lineage>
        <taxon>Bacteria</taxon>
        <taxon>Bacillati</taxon>
        <taxon>Actinomycetota</taxon>
        <taxon>Actinomycetes</taxon>
        <taxon>Kitasatosporales</taxon>
        <taxon>Streptomycetaceae</taxon>
        <taxon>Streptomyces</taxon>
    </lineage>
</organism>
<sequence>MTATPWLKARTCIANSVGVLGVPELGELLAQPGAEQGETGGGLAEHGVLQLGQLGGEGAHGAA</sequence>
<dbReference type="Proteomes" id="UP001052739">
    <property type="component" value="Unassembled WGS sequence"/>
</dbReference>
<evidence type="ECO:0000313" key="1">
    <source>
        <dbReference type="EMBL" id="GHI25492.1"/>
    </source>
</evidence>
<dbReference type="EMBL" id="BNDW01000076">
    <property type="protein sequence ID" value="GHI25492.1"/>
    <property type="molecule type" value="Genomic_DNA"/>
</dbReference>
<reference evidence="1" key="1">
    <citation type="submission" date="2024-05" db="EMBL/GenBank/DDBJ databases">
        <title>Whole genome shotgun sequence of Streptomyces hydrogenans NBRC 13475.</title>
        <authorList>
            <person name="Komaki H."/>
            <person name="Tamura T."/>
        </authorList>
    </citation>
    <scope>NUCLEOTIDE SEQUENCE</scope>
    <source>
        <strain evidence="1">NBRC 13475</strain>
    </source>
</reference>
<proteinExistence type="predicted"/>
<evidence type="ECO:0000313" key="2">
    <source>
        <dbReference type="Proteomes" id="UP001052739"/>
    </source>
</evidence>
<gene>
    <name evidence="1" type="ORF">Shyd_68630</name>
</gene>
<dbReference type="RefSeq" id="WP_226652570.1">
    <property type="nucleotide sequence ID" value="NZ_BNDW01000076.1"/>
</dbReference>
<accession>A0ABQ3PKF1</accession>
<protein>
    <submittedName>
        <fullName evidence="1">Uncharacterized protein</fullName>
    </submittedName>
</protein>
<name>A0ABQ3PKF1_9ACTN</name>
<keyword evidence="2" id="KW-1185">Reference proteome</keyword>
<comment type="caution">
    <text evidence="1">The sequence shown here is derived from an EMBL/GenBank/DDBJ whole genome shotgun (WGS) entry which is preliminary data.</text>
</comment>